<keyword evidence="2" id="KW-1185">Reference proteome</keyword>
<dbReference type="OrthoDB" id="366390at2759"/>
<gene>
    <name evidence="1" type="ORF">DM02DRAFT_468224</name>
</gene>
<dbReference type="EMBL" id="KZ805794">
    <property type="protein sequence ID" value="PVH91711.1"/>
    <property type="molecule type" value="Genomic_DNA"/>
</dbReference>
<accession>A0A2V1D139</accession>
<evidence type="ECO:0000313" key="2">
    <source>
        <dbReference type="Proteomes" id="UP000244855"/>
    </source>
</evidence>
<name>A0A2V1D139_9PLEO</name>
<proteinExistence type="predicted"/>
<reference evidence="1 2" key="1">
    <citation type="journal article" date="2018" name="Sci. Rep.">
        <title>Comparative genomics provides insights into the lifestyle and reveals functional heterogeneity of dark septate endophytic fungi.</title>
        <authorList>
            <person name="Knapp D.G."/>
            <person name="Nemeth J.B."/>
            <person name="Barry K."/>
            <person name="Hainaut M."/>
            <person name="Henrissat B."/>
            <person name="Johnson J."/>
            <person name="Kuo A."/>
            <person name="Lim J.H.P."/>
            <person name="Lipzen A."/>
            <person name="Nolan M."/>
            <person name="Ohm R.A."/>
            <person name="Tamas L."/>
            <person name="Grigoriev I.V."/>
            <person name="Spatafora J.W."/>
            <person name="Nagy L.G."/>
            <person name="Kovacs G.M."/>
        </authorList>
    </citation>
    <scope>NUCLEOTIDE SEQUENCE [LARGE SCALE GENOMIC DNA]</scope>
    <source>
        <strain evidence="1 2">DSE2036</strain>
    </source>
</reference>
<organism evidence="1 2">
    <name type="scientific">Periconia macrospinosa</name>
    <dbReference type="NCBI Taxonomy" id="97972"/>
    <lineage>
        <taxon>Eukaryota</taxon>
        <taxon>Fungi</taxon>
        <taxon>Dikarya</taxon>
        <taxon>Ascomycota</taxon>
        <taxon>Pezizomycotina</taxon>
        <taxon>Dothideomycetes</taxon>
        <taxon>Pleosporomycetidae</taxon>
        <taxon>Pleosporales</taxon>
        <taxon>Massarineae</taxon>
        <taxon>Periconiaceae</taxon>
        <taxon>Periconia</taxon>
    </lineage>
</organism>
<evidence type="ECO:0008006" key="3">
    <source>
        <dbReference type="Google" id="ProtNLM"/>
    </source>
</evidence>
<evidence type="ECO:0000313" key="1">
    <source>
        <dbReference type="EMBL" id="PVH91711.1"/>
    </source>
</evidence>
<protein>
    <recommendedName>
        <fullName evidence="3">F-box domain-containing protein</fullName>
    </recommendedName>
</protein>
<feature type="non-terminal residue" evidence="1">
    <location>
        <position position="68"/>
    </location>
</feature>
<dbReference type="Proteomes" id="UP000244855">
    <property type="component" value="Unassembled WGS sequence"/>
</dbReference>
<sequence length="68" mass="7693">MPFLSLPDELLLCVSENLGSEEDIYALELANQQLYHLLDTLLYRHNIQYSGGSALLWASEHGQETTVQ</sequence>
<dbReference type="AlphaFoldDB" id="A0A2V1D139"/>